<dbReference type="GO" id="GO:0005109">
    <property type="term" value="F:frizzled binding"/>
    <property type="evidence" value="ECO:0007669"/>
    <property type="project" value="TreeGrafter"/>
</dbReference>
<dbReference type="InterPro" id="IPR009140">
    <property type="entry name" value="Wnt2"/>
</dbReference>
<dbReference type="PRINTS" id="PR01415">
    <property type="entry name" value="ANKYRIN"/>
</dbReference>
<sequence>MAAAAAGTLRGLAVAGGGESSDSEDDGWDIGYLDRSSQKLKRMLPVEDKNETFKKALTTGDISLVKELLDSGINVDSSFRYGWTPLMYASSVANVEMVRFLLDRGANASFDKDKLTILITACSARGSEEHVLKCVELLLSRNADPNVACRRLMTPIMYAARDGHTQVVALLVAHGAEVNAQDENGYTALTWAARQGHKNVILKLLELGANKMIQTKDGRTPSEIAKRNKHLEERDITLRHLLTMKKDELTKNGITSKDQQKILAALKELEVEEINFGKLPEVAKLEISGDEFLNFLLKLNKQCGHLITAVQNIITELPVNSHKIVLEWASPRNFTSVCEELVSNVEDLNEEVCKLKDLIQKEKSNGTVHGRCEFLVFLSGDKPRGYKPVAVQDVPPSGPSPDSTPWGPGSKIEVASLYVGQTHRYMRATSGSSRVMCDNVPGLVSRQRQLCHRHPDVMRAIGLGVAEWTAECQHQFRQHRWNCNTLDRDHSLFGRVLLRSSRESAFVYAISSAGVVFAITRACSQGELKSCSCDPKKKGSAKDSKGTFDWGGCSDNIDYGIKFARAFVDAKERKGKDARALMNLHNNRAGRKAVKRFLKQECKCHGVSGSCTLRTCWLAMADFRKTGDYLWRKYNGAIQVVMNQDGTGFTVANKRFKKPTKNDLVYFENSPDYCIRDREAVELLICPPLKTCLPLFSNGSTLCYGGQASNMQANRNPAFSFACITRIRTSEMYAGPFCFSVFIGISEAQVQLSFCIYRMGQWLIVSYLSAPAGLAGTPMLPNTQYMNVMDGINVHSLAQLYTRQLKGSLGTAGRVCNLTSRGMDSCEVMCCGRGYDTSHVTRMTKCECKFHWCCAVRCQDCLEALDVHTCKAPKNADWTTPT</sequence>
<dbReference type="FunFam" id="1.25.40.20:FF:000192">
    <property type="entry name" value="Ankyrin repeat, SAM and basic leucine zipper domain-containing 1"/>
    <property type="match status" value="1"/>
</dbReference>
<dbReference type="InterPro" id="IPR005817">
    <property type="entry name" value="Wnt"/>
</dbReference>
<dbReference type="GO" id="GO:0048513">
    <property type="term" value="P:animal organ development"/>
    <property type="evidence" value="ECO:0007669"/>
    <property type="project" value="UniProtKB-ARBA"/>
</dbReference>
<feature type="repeat" description="ANK" evidence="11">
    <location>
        <begin position="184"/>
        <end position="216"/>
    </location>
</feature>
<dbReference type="SMART" id="SM00248">
    <property type="entry name" value="ANK"/>
    <property type="match status" value="5"/>
</dbReference>
<comment type="similarity">
    <text evidence="2 12">Belongs to the Wnt family.</text>
</comment>
<dbReference type="Pfam" id="PF13637">
    <property type="entry name" value="Ank_4"/>
    <property type="match status" value="1"/>
</dbReference>
<dbReference type="PRINTS" id="PR01349">
    <property type="entry name" value="WNTPROTEIN"/>
</dbReference>
<feature type="repeat" description="ANK" evidence="11">
    <location>
        <begin position="151"/>
        <end position="183"/>
    </location>
</feature>
<dbReference type="Proteomes" id="UP000710432">
    <property type="component" value="Unassembled WGS sequence"/>
</dbReference>
<keyword evidence="6 12" id="KW-0879">Wnt signaling pathway</keyword>
<keyword evidence="4" id="KW-0964">Secreted</keyword>
<dbReference type="SMART" id="SM00097">
    <property type="entry name" value="WNT1"/>
    <property type="match status" value="1"/>
</dbReference>
<gene>
    <name evidence="13" type="ORF">LTLLF_144295</name>
</gene>
<evidence type="ECO:0000256" key="6">
    <source>
        <dbReference type="ARBA" id="ARBA00022687"/>
    </source>
</evidence>
<dbReference type="CDD" id="cd19345">
    <property type="entry name" value="Wnt_Wnt2"/>
    <property type="match status" value="1"/>
</dbReference>
<dbReference type="GO" id="GO:0030182">
    <property type="term" value="P:neuron differentiation"/>
    <property type="evidence" value="ECO:0007669"/>
    <property type="project" value="TreeGrafter"/>
</dbReference>
<keyword evidence="7" id="KW-0732">Signal</keyword>
<dbReference type="SUPFAM" id="SSF48403">
    <property type="entry name" value="Ankyrin repeat"/>
    <property type="match status" value="1"/>
</dbReference>
<comment type="function">
    <text evidence="12">Ligand for members of the frizzled family of seven transmembrane receptors.</text>
</comment>
<dbReference type="Pfam" id="PF12796">
    <property type="entry name" value="Ank_2"/>
    <property type="match status" value="1"/>
</dbReference>
<evidence type="ECO:0000256" key="2">
    <source>
        <dbReference type="ARBA" id="ARBA00005683"/>
    </source>
</evidence>
<dbReference type="Gene3D" id="3.30.2460.20">
    <property type="match status" value="1"/>
</dbReference>
<protein>
    <recommendedName>
        <fullName evidence="12">Protein Wnt</fullName>
    </recommendedName>
</protein>
<dbReference type="GO" id="GO:0060070">
    <property type="term" value="P:canonical Wnt signaling pathway"/>
    <property type="evidence" value="ECO:0007669"/>
    <property type="project" value="TreeGrafter"/>
</dbReference>
<evidence type="ECO:0000256" key="10">
    <source>
        <dbReference type="ARBA" id="ARBA00023288"/>
    </source>
</evidence>
<evidence type="ECO:0000256" key="8">
    <source>
        <dbReference type="ARBA" id="ARBA00023157"/>
    </source>
</evidence>
<keyword evidence="8" id="KW-1015">Disulfide bond</keyword>
<keyword evidence="9" id="KW-0325">Glycoprotein</keyword>
<keyword evidence="5" id="KW-0272">Extracellular matrix</keyword>
<dbReference type="GO" id="GO:0005125">
    <property type="term" value="F:cytokine activity"/>
    <property type="evidence" value="ECO:0007669"/>
    <property type="project" value="TreeGrafter"/>
</dbReference>
<evidence type="ECO:0000256" key="5">
    <source>
        <dbReference type="ARBA" id="ARBA00022530"/>
    </source>
</evidence>
<dbReference type="GO" id="GO:0045165">
    <property type="term" value="P:cell fate commitment"/>
    <property type="evidence" value="ECO:0007669"/>
    <property type="project" value="TreeGrafter"/>
</dbReference>
<reference evidence="13" key="1">
    <citation type="submission" date="2020-03" db="EMBL/GenBank/DDBJ databases">
        <title>Studies in the Genomics of Life Span.</title>
        <authorList>
            <person name="Glass D."/>
        </authorList>
    </citation>
    <scope>NUCLEOTIDE SEQUENCE</scope>
    <source>
        <strain evidence="13">LTLLF</strain>
        <tissue evidence="13">Muscle</tissue>
    </source>
</reference>
<name>A0A8J6GMR6_MICOH</name>
<dbReference type="InterPro" id="IPR043158">
    <property type="entry name" value="Wnt_C"/>
</dbReference>
<dbReference type="PANTHER" id="PTHR12027">
    <property type="entry name" value="WNT RELATED"/>
    <property type="match status" value="1"/>
</dbReference>
<dbReference type="PRINTS" id="PR01842">
    <property type="entry name" value="WNT2PROTEIN"/>
</dbReference>
<dbReference type="EMBL" id="JAATJU010021900">
    <property type="protein sequence ID" value="KAH0512553.1"/>
    <property type="molecule type" value="Genomic_DNA"/>
</dbReference>
<dbReference type="InterPro" id="IPR002110">
    <property type="entry name" value="Ankyrin_rpt"/>
</dbReference>
<dbReference type="InterPro" id="IPR036770">
    <property type="entry name" value="Ankyrin_rpt-contain_sf"/>
</dbReference>
<dbReference type="Gene3D" id="1.25.40.20">
    <property type="entry name" value="Ankyrin repeat-containing domain"/>
    <property type="match status" value="1"/>
</dbReference>
<comment type="caution">
    <text evidence="13">The sequence shown here is derived from an EMBL/GenBank/DDBJ whole genome shotgun (WGS) entry which is preliminary data.</text>
</comment>
<evidence type="ECO:0000256" key="4">
    <source>
        <dbReference type="ARBA" id="ARBA00022525"/>
    </source>
</evidence>
<keyword evidence="3 12" id="KW-0217">Developmental protein</keyword>
<dbReference type="InterPro" id="IPR018161">
    <property type="entry name" value="Wnt_CS"/>
</dbReference>
<accession>A0A8J6GMR6</accession>
<organism evidence="13 14">
    <name type="scientific">Microtus ochrogaster</name>
    <name type="common">Prairie vole</name>
    <dbReference type="NCBI Taxonomy" id="79684"/>
    <lineage>
        <taxon>Eukaryota</taxon>
        <taxon>Metazoa</taxon>
        <taxon>Chordata</taxon>
        <taxon>Craniata</taxon>
        <taxon>Vertebrata</taxon>
        <taxon>Euteleostomi</taxon>
        <taxon>Mammalia</taxon>
        <taxon>Eutheria</taxon>
        <taxon>Euarchontoglires</taxon>
        <taxon>Glires</taxon>
        <taxon>Rodentia</taxon>
        <taxon>Myomorpha</taxon>
        <taxon>Muroidea</taxon>
        <taxon>Cricetidae</taxon>
        <taxon>Arvicolinae</taxon>
        <taxon>Microtus</taxon>
    </lineage>
</organism>
<comment type="subcellular location">
    <subcellularLocation>
        <location evidence="1 12">Secreted</location>
        <location evidence="1 12">Extracellular space</location>
        <location evidence="1 12">Extracellular matrix</location>
    </subcellularLocation>
</comment>
<evidence type="ECO:0000256" key="1">
    <source>
        <dbReference type="ARBA" id="ARBA00004498"/>
    </source>
</evidence>
<proteinExistence type="inferred from homology"/>
<dbReference type="PROSITE" id="PS50297">
    <property type="entry name" value="ANK_REP_REGION"/>
    <property type="match status" value="3"/>
</dbReference>
<evidence type="ECO:0000256" key="3">
    <source>
        <dbReference type="ARBA" id="ARBA00022473"/>
    </source>
</evidence>
<keyword evidence="10" id="KW-0449">Lipoprotein</keyword>
<evidence type="ECO:0000313" key="14">
    <source>
        <dbReference type="Proteomes" id="UP000710432"/>
    </source>
</evidence>
<keyword evidence="11" id="KW-0040">ANK repeat</keyword>
<dbReference type="PANTHER" id="PTHR12027:SF86">
    <property type="entry name" value="PROTEIN WNT-2"/>
    <property type="match status" value="1"/>
</dbReference>
<evidence type="ECO:0000256" key="12">
    <source>
        <dbReference type="RuleBase" id="RU003500"/>
    </source>
</evidence>
<feature type="repeat" description="ANK" evidence="11">
    <location>
        <begin position="81"/>
        <end position="113"/>
    </location>
</feature>
<evidence type="ECO:0000256" key="7">
    <source>
        <dbReference type="ARBA" id="ARBA00022729"/>
    </source>
</evidence>
<dbReference type="AlphaFoldDB" id="A0A8J6GMR6"/>
<dbReference type="PROSITE" id="PS50088">
    <property type="entry name" value="ANK_REPEAT"/>
    <property type="match status" value="3"/>
</dbReference>
<evidence type="ECO:0000256" key="9">
    <source>
        <dbReference type="ARBA" id="ARBA00023180"/>
    </source>
</evidence>
<evidence type="ECO:0000256" key="11">
    <source>
        <dbReference type="PROSITE-ProRule" id="PRU00023"/>
    </source>
</evidence>
<dbReference type="GO" id="GO:0005615">
    <property type="term" value="C:extracellular space"/>
    <property type="evidence" value="ECO:0007669"/>
    <property type="project" value="TreeGrafter"/>
</dbReference>
<dbReference type="Pfam" id="PF00110">
    <property type="entry name" value="wnt"/>
    <property type="match status" value="2"/>
</dbReference>
<dbReference type="FunFam" id="3.30.2460.20:FF:000001">
    <property type="entry name" value="Wnt homolog"/>
    <property type="match status" value="1"/>
</dbReference>
<dbReference type="PROSITE" id="PS00246">
    <property type="entry name" value="WNT1"/>
    <property type="match status" value="1"/>
</dbReference>
<evidence type="ECO:0000313" key="13">
    <source>
        <dbReference type="EMBL" id="KAH0512553.1"/>
    </source>
</evidence>